<dbReference type="GO" id="GO:0017038">
    <property type="term" value="P:protein import"/>
    <property type="evidence" value="ECO:0007669"/>
    <property type="project" value="TreeGrafter"/>
</dbReference>
<accession>A0A2S8FJV2</accession>
<dbReference type="InterPro" id="IPR050790">
    <property type="entry name" value="ExbB/TolQ_transport"/>
</dbReference>
<dbReference type="GO" id="GO:0005886">
    <property type="term" value="C:plasma membrane"/>
    <property type="evidence" value="ECO:0007669"/>
    <property type="project" value="UniProtKB-SubCell"/>
</dbReference>
<feature type="transmembrane region" description="Helical" evidence="7">
    <location>
        <begin position="216"/>
        <end position="240"/>
    </location>
</feature>
<feature type="chain" id="PRO_5015522020" evidence="8">
    <location>
        <begin position="28"/>
        <end position="276"/>
    </location>
</feature>
<keyword evidence="4 7" id="KW-1133">Transmembrane helix</keyword>
<evidence type="ECO:0000256" key="4">
    <source>
        <dbReference type="ARBA" id="ARBA00022989"/>
    </source>
</evidence>
<comment type="similarity">
    <text evidence="6">Belongs to the exbB/tolQ family.</text>
</comment>
<organism evidence="10 11">
    <name type="scientific">Blastopirellula marina</name>
    <dbReference type="NCBI Taxonomy" id="124"/>
    <lineage>
        <taxon>Bacteria</taxon>
        <taxon>Pseudomonadati</taxon>
        <taxon>Planctomycetota</taxon>
        <taxon>Planctomycetia</taxon>
        <taxon>Pirellulales</taxon>
        <taxon>Pirellulaceae</taxon>
        <taxon>Blastopirellula</taxon>
    </lineage>
</organism>
<keyword evidence="6" id="KW-0813">Transport</keyword>
<feature type="transmembrane region" description="Helical" evidence="7">
    <location>
        <begin position="61"/>
        <end position="91"/>
    </location>
</feature>
<dbReference type="PANTHER" id="PTHR30625">
    <property type="entry name" value="PROTEIN TOLQ"/>
    <property type="match status" value="1"/>
</dbReference>
<evidence type="ECO:0000256" key="5">
    <source>
        <dbReference type="ARBA" id="ARBA00023136"/>
    </source>
</evidence>
<gene>
    <name evidence="10" type="ORF">C5Y83_18390</name>
</gene>
<feature type="domain" description="MotA/TolQ/ExbB proton channel" evidence="9">
    <location>
        <begin position="151"/>
        <end position="250"/>
    </location>
</feature>
<name>A0A2S8FJV2_9BACT</name>
<keyword evidence="3 7" id="KW-0812">Transmembrane</keyword>
<evidence type="ECO:0000259" key="9">
    <source>
        <dbReference type="Pfam" id="PF01618"/>
    </source>
</evidence>
<evidence type="ECO:0000256" key="7">
    <source>
        <dbReference type="SAM" id="Phobius"/>
    </source>
</evidence>
<dbReference type="InterPro" id="IPR002898">
    <property type="entry name" value="MotA_ExbB_proton_chnl"/>
</dbReference>
<dbReference type="AlphaFoldDB" id="A0A2S8FJV2"/>
<sequence length="276" mass="29063">MANLTRIGIWCACLAVLAIGMLAPGQAWFSAAGPVPAVAQDTSAAETPNNTPASAPQKTGFVDIVLSGGITGGLILIFLLALSMTAAYLVFEHVMTIRKTEIMPPELGDTVRELLLQGKVQDAERVCRERPSFLSFVLLSGIAELDGGWSAVEKALEDATAEQSARLFRKIEYLAVIGNIAPMVGLLGTVTGMIFAFQQVAATQGAAGAGDLAEGIYQALVTTVGGLLVAIPSLGAFAIFRNWVDELVAEAAYVAQQVFTPLKRRKRQAAAQATRS</sequence>
<dbReference type="Pfam" id="PF01618">
    <property type="entry name" value="MotA_ExbB"/>
    <property type="match status" value="1"/>
</dbReference>
<evidence type="ECO:0000256" key="2">
    <source>
        <dbReference type="ARBA" id="ARBA00022475"/>
    </source>
</evidence>
<comment type="subcellular location">
    <subcellularLocation>
        <location evidence="1">Cell membrane</location>
        <topology evidence="1">Multi-pass membrane protein</topology>
    </subcellularLocation>
    <subcellularLocation>
        <location evidence="6">Membrane</location>
        <topology evidence="6">Multi-pass membrane protein</topology>
    </subcellularLocation>
</comment>
<keyword evidence="8" id="KW-0732">Signal</keyword>
<evidence type="ECO:0000313" key="10">
    <source>
        <dbReference type="EMBL" id="PQO32204.1"/>
    </source>
</evidence>
<evidence type="ECO:0000313" key="11">
    <source>
        <dbReference type="Proteomes" id="UP000238322"/>
    </source>
</evidence>
<feature type="transmembrane region" description="Helical" evidence="7">
    <location>
        <begin position="173"/>
        <end position="196"/>
    </location>
</feature>
<evidence type="ECO:0000256" key="6">
    <source>
        <dbReference type="RuleBase" id="RU004057"/>
    </source>
</evidence>
<dbReference type="Proteomes" id="UP000238322">
    <property type="component" value="Unassembled WGS sequence"/>
</dbReference>
<keyword evidence="6" id="KW-0653">Protein transport</keyword>
<keyword evidence="2" id="KW-1003">Cell membrane</keyword>
<comment type="caution">
    <text evidence="10">The sequence shown here is derived from an EMBL/GenBank/DDBJ whole genome shotgun (WGS) entry which is preliminary data.</text>
</comment>
<dbReference type="EMBL" id="PUHY01000012">
    <property type="protein sequence ID" value="PQO32204.1"/>
    <property type="molecule type" value="Genomic_DNA"/>
</dbReference>
<evidence type="ECO:0000256" key="8">
    <source>
        <dbReference type="SAM" id="SignalP"/>
    </source>
</evidence>
<dbReference type="PANTHER" id="PTHR30625:SF17">
    <property type="entry name" value="TOLQ-RELATED"/>
    <property type="match status" value="1"/>
</dbReference>
<proteinExistence type="inferred from homology"/>
<evidence type="ECO:0000256" key="1">
    <source>
        <dbReference type="ARBA" id="ARBA00004651"/>
    </source>
</evidence>
<dbReference type="RefSeq" id="WP_105331216.1">
    <property type="nucleotide sequence ID" value="NZ_PUHY01000012.1"/>
</dbReference>
<protein>
    <submittedName>
        <fullName evidence="10">Peptide transporter TolQ</fullName>
    </submittedName>
</protein>
<feature type="signal peptide" evidence="8">
    <location>
        <begin position="1"/>
        <end position="27"/>
    </location>
</feature>
<keyword evidence="5 7" id="KW-0472">Membrane</keyword>
<dbReference type="OrthoDB" id="9809716at2"/>
<reference evidence="10 11" key="1">
    <citation type="submission" date="2018-02" db="EMBL/GenBank/DDBJ databases">
        <title>Comparative genomes isolates from brazilian mangrove.</title>
        <authorList>
            <person name="Araujo J.E."/>
            <person name="Taketani R.G."/>
            <person name="Silva M.C.P."/>
            <person name="Loureco M.V."/>
            <person name="Andreote F.D."/>
        </authorList>
    </citation>
    <scope>NUCLEOTIDE SEQUENCE [LARGE SCALE GENOMIC DNA]</scope>
    <source>
        <strain evidence="10 11">Hex-1 MGV</strain>
    </source>
</reference>
<evidence type="ECO:0000256" key="3">
    <source>
        <dbReference type="ARBA" id="ARBA00022692"/>
    </source>
</evidence>